<organism evidence="2 3">
    <name type="scientific">Aquibacillus rhizosphaerae</name>
    <dbReference type="NCBI Taxonomy" id="3051431"/>
    <lineage>
        <taxon>Bacteria</taxon>
        <taxon>Bacillati</taxon>
        <taxon>Bacillota</taxon>
        <taxon>Bacilli</taxon>
        <taxon>Bacillales</taxon>
        <taxon>Bacillaceae</taxon>
        <taxon>Aquibacillus</taxon>
    </lineage>
</organism>
<keyword evidence="3" id="KW-1185">Reference proteome</keyword>
<protein>
    <recommendedName>
        <fullName evidence="4">Lipoprotein</fullName>
    </recommendedName>
</protein>
<evidence type="ECO:0008006" key="4">
    <source>
        <dbReference type="Google" id="ProtNLM"/>
    </source>
</evidence>
<name>A0ABT7L4D5_9BACI</name>
<comment type="caution">
    <text evidence="2">The sequence shown here is derived from an EMBL/GenBank/DDBJ whole genome shotgun (WGS) entry which is preliminary data.</text>
</comment>
<accession>A0ABT7L4D5</accession>
<proteinExistence type="predicted"/>
<dbReference type="PROSITE" id="PS51257">
    <property type="entry name" value="PROKAR_LIPOPROTEIN"/>
    <property type="match status" value="1"/>
</dbReference>
<evidence type="ECO:0000313" key="2">
    <source>
        <dbReference type="EMBL" id="MDL4839470.1"/>
    </source>
</evidence>
<reference evidence="2 3" key="1">
    <citation type="submission" date="2023-06" db="EMBL/GenBank/DDBJ databases">
        <title>Aquibacillus rhizosphaerae LR5S19.</title>
        <authorList>
            <person name="Sun J.-Q."/>
        </authorList>
    </citation>
    <scope>NUCLEOTIDE SEQUENCE [LARGE SCALE GENOMIC DNA]</scope>
    <source>
        <strain evidence="2 3">LR5S19</strain>
    </source>
</reference>
<evidence type="ECO:0000256" key="1">
    <source>
        <dbReference type="SAM" id="MobiDB-lite"/>
    </source>
</evidence>
<evidence type="ECO:0000313" key="3">
    <source>
        <dbReference type="Proteomes" id="UP001235343"/>
    </source>
</evidence>
<feature type="region of interest" description="Disordered" evidence="1">
    <location>
        <begin position="78"/>
        <end position="110"/>
    </location>
</feature>
<dbReference type="Proteomes" id="UP001235343">
    <property type="component" value="Unassembled WGS sequence"/>
</dbReference>
<feature type="compositionally biased region" description="Polar residues" evidence="1">
    <location>
        <begin position="99"/>
        <end position="110"/>
    </location>
</feature>
<dbReference type="RefSeq" id="WP_285930338.1">
    <property type="nucleotide sequence ID" value="NZ_JASTZU010000016.1"/>
</dbReference>
<gene>
    <name evidence="2" type="ORF">QQS35_03220</name>
</gene>
<dbReference type="EMBL" id="JASTZU010000016">
    <property type="protein sequence ID" value="MDL4839470.1"/>
    <property type="molecule type" value="Genomic_DNA"/>
</dbReference>
<sequence>MKKIYVGDALIFIALLLISCSEREIYVLEGESDHWEAKLKVTVQENDNISKYFVVNYKGELTQLADISRLEYSYKTATSSEETEIDFNGEPPQKKSFTHRSGSNGSSFNADQSVDVSIKWDDNDENMSLKE</sequence>